<keyword evidence="5 11" id="KW-0808">Transferase</keyword>
<dbReference type="NCBIfam" id="NF000840">
    <property type="entry name" value="PRK00071.1-3"/>
    <property type="match status" value="1"/>
</dbReference>
<evidence type="ECO:0000256" key="8">
    <source>
        <dbReference type="ARBA" id="ARBA00022840"/>
    </source>
</evidence>
<evidence type="ECO:0000313" key="14">
    <source>
        <dbReference type="EMBL" id="TWX70540.1"/>
    </source>
</evidence>
<evidence type="ECO:0000256" key="11">
    <source>
        <dbReference type="HAMAP-Rule" id="MF_00244"/>
    </source>
</evidence>
<gene>
    <name evidence="11 14" type="primary">nadD</name>
    <name evidence="13" type="ORF">ESZ26_03985</name>
    <name evidence="14" type="ORF">ESZ27_03240</name>
</gene>
<evidence type="ECO:0000256" key="7">
    <source>
        <dbReference type="ARBA" id="ARBA00022741"/>
    </source>
</evidence>
<evidence type="ECO:0000256" key="6">
    <source>
        <dbReference type="ARBA" id="ARBA00022695"/>
    </source>
</evidence>
<comment type="function">
    <text evidence="1 11">Catalyzes the reversible adenylation of nicotinate mononucleotide (NaMN) to nicotinic acid adenine dinucleotide (NaAD).</text>
</comment>
<reference evidence="14 16" key="1">
    <citation type="submission" date="2019-07" db="EMBL/GenBank/DDBJ databases">
        <title>Genomes of sea-ice associated Colwellia species.</title>
        <authorList>
            <person name="Bowman J.P."/>
        </authorList>
    </citation>
    <scope>NUCLEOTIDE SEQUENCE [LARGE SCALE GENOMIC DNA]</scope>
    <source>
        <strain evidence="13 15">ACAM 607</strain>
        <strain evidence="14 16">IC036</strain>
    </source>
</reference>
<evidence type="ECO:0000256" key="9">
    <source>
        <dbReference type="ARBA" id="ARBA00023027"/>
    </source>
</evidence>
<comment type="caution">
    <text evidence="14">The sequence shown here is derived from an EMBL/GenBank/DDBJ whole genome shotgun (WGS) entry which is preliminary data.</text>
</comment>
<dbReference type="InterPro" id="IPR005248">
    <property type="entry name" value="NadD/NMNAT"/>
</dbReference>
<dbReference type="Proteomes" id="UP000321917">
    <property type="component" value="Unassembled WGS sequence"/>
</dbReference>
<dbReference type="EC" id="2.7.7.18" evidence="11"/>
<keyword evidence="4 11" id="KW-0662">Pyridine nucleotide biosynthesis</keyword>
<dbReference type="NCBIfam" id="TIGR00482">
    <property type="entry name" value="nicotinate (nicotinamide) nucleotide adenylyltransferase"/>
    <property type="match status" value="1"/>
</dbReference>
<protein>
    <recommendedName>
        <fullName evidence="11">Probable nicotinate-nucleotide adenylyltransferase</fullName>
        <ecNumber evidence="11">2.7.7.18</ecNumber>
    </recommendedName>
    <alternativeName>
        <fullName evidence="11">Deamido-NAD(+) diphosphorylase</fullName>
    </alternativeName>
    <alternativeName>
        <fullName evidence="11">Deamido-NAD(+) pyrophosphorylase</fullName>
    </alternativeName>
    <alternativeName>
        <fullName evidence="11">Nicotinate mononucleotide adenylyltransferase</fullName>
        <shortName evidence="11">NaMN adenylyltransferase</shortName>
    </alternativeName>
</protein>
<keyword evidence="7 11" id="KW-0547">Nucleotide-binding</keyword>
<sequence length="222" mass="25572">MNSAKRVSEIKKNIAIMGGTFDPIHNGHIETAKETAAWLNVEQLFFLPAHLPPHKNTTTASAKHRTAMVNLVCQQQSLFQLDNRELKRHSASYTVTSLREIKQEQPNSRVFFIIGMDSFLNFTLWHQWQTILSLCHIVVNIRPGYQLNQINTATQKLLKSHQIDDLAEIKQQDAGGIIFHQNQSLNISSSEIRQQLLSNKKQNNHLTECVHHYIIEKKLYQK</sequence>
<dbReference type="PANTHER" id="PTHR39321">
    <property type="entry name" value="NICOTINATE-NUCLEOTIDE ADENYLYLTRANSFERASE-RELATED"/>
    <property type="match status" value="1"/>
</dbReference>
<evidence type="ECO:0000256" key="2">
    <source>
        <dbReference type="ARBA" id="ARBA00005019"/>
    </source>
</evidence>
<keyword evidence="9 11" id="KW-0520">NAD</keyword>
<evidence type="ECO:0000313" key="16">
    <source>
        <dbReference type="Proteomes" id="UP000321917"/>
    </source>
</evidence>
<evidence type="ECO:0000259" key="12">
    <source>
        <dbReference type="Pfam" id="PF01467"/>
    </source>
</evidence>
<dbReference type="Gene3D" id="3.40.50.620">
    <property type="entry name" value="HUPs"/>
    <property type="match status" value="1"/>
</dbReference>
<dbReference type="InterPro" id="IPR014729">
    <property type="entry name" value="Rossmann-like_a/b/a_fold"/>
</dbReference>
<dbReference type="AlphaFoldDB" id="A0A5C6QPH2"/>
<dbReference type="InterPro" id="IPR004821">
    <property type="entry name" value="Cyt_trans-like"/>
</dbReference>
<evidence type="ECO:0000256" key="1">
    <source>
        <dbReference type="ARBA" id="ARBA00002324"/>
    </source>
</evidence>
<keyword evidence="8 11" id="KW-0067">ATP-binding</keyword>
<evidence type="ECO:0000313" key="15">
    <source>
        <dbReference type="Proteomes" id="UP000321525"/>
    </source>
</evidence>
<dbReference type="UniPathway" id="UPA00253">
    <property type="reaction ID" value="UER00332"/>
</dbReference>
<dbReference type="NCBIfam" id="TIGR00125">
    <property type="entry name" value="cyt_tran_rel"/>
    <property type="match status" value="1"/>
</dbReference>
<dbReference type="PANTHER" id="PTHR39321:SF3">
    <property type="entry name" value="PHOSPHOPANTETHEINE ADENYLYLTRANSFERASE"/>
    <property type="match status" value="1"/>
</dbReference>
<comment type="similarity">
    <text evidence="3 11">Belongs to the NadD family.</text>
</comment>
<evidence type="ECO:0000256" key="3">
    <source>
        <dbReference type="ARBA" id="ARBA00009014"/>
    </source>
</evidence>
<dbReference type="HAMAP" id="MF_00244">
    <property type="entry name" value="NaMN_adenylyltr"/>
    <property type="match status" value="1"/>
</dbReference>
<evidence type="ECO:0000313" key="13">
    <source>
        <dbReference type="EMBL" id="TWX62138.1"/>
    </source>
</evidence>
<comment type="pathway">
    <text evidence="2 11">Cofactor biosynthesis; NAD(+) biosynthesis; deamido-NAD(+) from nicotinate D-ribonucleotide: step 1/1.</text>
</comment>
<dbReference type="Proteomes" id="UP000321525">
    <property type="component" value="Unassembled WGS sequence"/>
</dbReference>
<evidence type="ECO:0000256" key="4">
    <source>
        <dbReference type="ARBA" id="ARBA00022642"/>
    </source>
</evidence>
<evidence type="ECO:0000256" key="5">
    <source>
        <dbReference type="ARBA" id="ARBA00022679"/>
    </source>
</evidence>
<dbReference type="OrthoDB" id="5295945at2"/>
<dbReference type="NCBIfam" id="NF000839">
    <property type="entry name" value="PRK00071.1-1"/>
    <property type="match status" value="1"/>
</dbReference>
<name>A0A5C6QPH2_9GAMM</name>
<dbReference type="RefSeq" id="WP_146798243.1">
    <property type="nucleotide sequence ID" value="NZ_VOLP01000005.1"/>
</dbReference>
<dbReference type="CDD" id="cd02165">
    <property type="entry name" value="NMNAT"/>
    <property type="match status" value="1"/>
</dbReference>
<dbReference type="GO" id="GO:0005524">
    <property type="term" value="F:ATP binding"/>
    <property type="evidence" value="ECO:0007669"/>
    <property type="project" value="UniProtKB-KW"/>
</dbReference>
<keyword evidence="15" id="KW-1185">Reference proteome</keyword>
<evidence type="ECO:0000256" key="10">
    <source>
        <dbReference type="ARBA" id="ARBA00048721"/>
    </source>
</evidence>
<dbReference type="Pfam" id="PF01467">
    <property type="entry name" value="CTP_transf_like"/>
    <property type="match status" value="1"/>
</dbReference>
<dbReference type="GO" id="GO:0009435">
    <property type="term" value="P:NAD+ biosynthetic process"/>
    <property type="evidence" value="ECO:0007669"/>
    <property type="project" value="UniProtKB-UniRule"/>
</dbReference>
<accession>A0A5C6QPH2</accession>
<dbReference type="SUPFAM" id="SSF52374">
    <property type="entry name" value="Nucleotidylyl transferase"/>
    <property type="match status" value="1"/>
</dbReference>
<comment type="catalytic activity">
    <reaction evidence="10 11">
        <text>nicotinate beta-D-ribonucleotide + ATP + H(+) = deamido-NAD(+) + diphosphate</text>
        <dbReference type="Rhea" id="RHEA:22860"/>
        <dbReference type="ChEBI" id="CHEBI:15378"/>
        <dbReference type="ChEBI" id="CHEBI:30616"/>
        <dbReference type="ChEBI" id="CHEBI:33019"/>
        <dbReference type="ChEBI" id="CHEBI:57502"/>
        <dbReference type="ChEBI" id="CHEBI:58437"/>
        <dbReference type="EC" id="2.7.7.18"/>
    </reaction>
</comment>
<dbReference type="EMBL" id="VOLR01000004">
    <property type="protein sequence ID" value="TWX62138.1"/>
    <property type="molecule type" value="Genomic_DNA"/>
</dbReference>
<proteinExistence type="inferred from homology"/>
<keyword evidence="6 11" id="KW-0548">Nucleotidyltransferase</keyword>
<organism evidence="14 16">
    <name type="scientific">Colwellia hornerae</name>
    <dbReference type="NCBI Taxonomy" id="89402"/>
    <lineage>
        <taxon>Bacteria</taxon>
        <taxon>Pseudomonadati</taxon>
        <taxon>Pseudomonadota</taxon>
        <taxon>Gammaproteobacteria</taxon>
        <taxon>Alteromonadales</taxon>
        <taxon>Colwelliaceae</taxon>
        <taxon>Colwellia</taxon>
    </lineage>
</organism>
<feature type="domain" description="Cytidyltransferase-like" evidence="12">
    <location>
        <begin position="16"/>
        <end position="194"/>
    </location>
</feature>
<dbReference type="GO" id="GO:0004515">
    <property type="term" value="F:nicotinate-nucleotide adenylyltransferase activity"/>
    <property type="evidence" value="ECO:0007669"/>
    <property type="project" value="UniProtKB-UniRule"/>
</dbReference>
<dbReference type="EMBL" id="VOLQ01000004">
    <property type="protein sequence ID" value="TWX70540.1"/>
    <property type="molecule type" value="Genomic_DNA"/>
</dbReference>